<proteinExistence type="predicted"/>
<keyword evidence="1" id="KW-0560">Oxidoreductase</keyword>
<comment type="caution">
    <text evidence="3">The sequence shown here is derived from an EMBL/GenBank/DDBJ whole genome shotgun (WGS) entry which is preliminary data.</text>
</comment>
<dbReference type="SUPFAM" id="SSF51905">
    <property type="entry name" value="FAD/NAD(P)-binding domain"/>
    <property type="match status" value="1"/>
</dbReference>
<sequence length="421" mass="44519">MTQEARADIVVIGAGVVGLMAALALSATGRTVTIVEKNAPARGASFGNAGILAFSEIMPLASPGIIRQAPKWLLDPLGPLSIRPSYAHRIAPWLWRFWQASRPQAYGKIMQAQAALMQLSRQEMQRASASAELGQHIETTGTLDLYDGEAAFNAARRDWTAKEKAGIGFQVISGSEIETLQPGLAKRFLSHAVYDPTGQQVKSPYDFTMALASQFTAQGGSIVRDEVLKIEPQGTGARVICPGGRVLTANCVVLAAGAWSGKLAAALGDKLPLETERGYNTTLPPGAFDLKCQLYFNGHGFVATPVEGGVRIGGAVELGGLFLAPNYARSAAMLAKAQEFLPGLNPAGGTQWMGFRPSMADTLAVIGHSSASRSIVYAFGHGHLGLTQSAGTARLVRDLVLGSEPAIPMAAYSPARFKHHE</sequence>
<dbReference type="EMBL" id="VTWH01000002">
    <property type="protein sequence ID" value="KAA0970776.1"/>
    <property type="molecule type" value="Genomic_DNA"/>
</dbReference>
<accession>A0A5B0DWA7</accession>
<dbReference type="PANTHER" id="PTHR13847:SF289">
    <property type="entry name" value="GLYCINE OXIDASE"/>
    <property type="match status" value="1"/>
</dbReference>
<evidence type="ECO:0000313" key="3">
    <source>
        <dbReference type="EMBL" id="KAA0970776.1"/>
    </source>
</evidence>
<dbReference type="SUPFAM" id="SSF54373">
    <property type="entry name" value="FAD-linked reductases, C-terminal domain"/>
    <property type="match status" value="1"/>
</dbReference>
<feature type="domain" description="FAD dependent oxidoreductase" evidence="2">
    <location>
        <begin position="8"/>
        <end position="399"/>
    </location>
</feature>
<dbReference type="AlphaFoldDB" id="A0A5B0DWA7"/>
<gene>
    <name evidence="3" type="ORF">FPY71_09885</name>
</gene>
<protein>
    <submittedName>
        <fullName evidence="3">FAD-binding oxidoreductase</fullName>
    </submittedName>
</protein>
<dbReference type="PANTHER" id="PTHR13847">
    <property type="entry name" value="SARCOSINE DEHYDROGENASE-RELATED"/>
    <property type="match status" value="1"/>
</dbReference>
<dbReference type="GO" id="GO:0005737">
    <property type="term" value="C:cytoplasm"/>
    <property type="evidence" value="ECO:0007669"/>
    <property type="project" value="TreeGrafter"/>
</dbReference>
<dbReference type="GO" id="GO:0016491">
    <property type="term" value="F:oxidoreductase activity"/>
    <property type="evidence" value="ECO:0007669"/>
    <property type="project" value="UniProtKB-KW"/>
</dbReference>
<dbReference type="OrthoDB" id="9805337at2"/>
<dbReference type="InterPro" id="IPR036188">
    <property type="entry name" value="FAD/NAD-bd_sf"/>
</dbReference>
<dbReference type="Pfam" id="PF01266">
    <property type="entry name" value="DAO"/>
    <property type="match status" value="1"/>
</dbReference>
<dbReference type="Gene3D" id="3.50.50.60">
    <property type="entry name" value="FAD/NAD(P)-binding domain"/>
    <property type="match status" value="2"/>
</dbReference>
<dbReference type="Gene3D" id="3.30.9.10">
    <property type="entry name" value="D-Amino Acid Oxidase, subunit A, domain 2"/>
    <property type="match status" value="1"/>
</dbReference>
<dbReference type="RefSeq" id="WP_149300065.1">
    <property type="nucleotide sequence ID" value="NZ_VTWH01000002.1"/>
</dbReference>
<evidence type="ECO:0000259" key="2">
    <source>
        <dbReference type="Pfam" id="PF01266"/>
    </source>
</evidence>
<evidence type="ECO:0000313" key="4">
    <source>
        <dbReference type="Proteomes" id="UP000324738"/>
    </source>
</evidence>
<name>A0A5B0DWA7_9HYPH</name>
<keyword evidence="4" id="KW-1185">Reference proteome</keyword>
<dbReference type="Proteomes" id="UP000324738">
    <property type="component" value="Unassembled WGS sequence"/>
</dbReference>
<evidence type="ECO:0000256" key="1">
    <source>
        <dbReference type="ARBA" id="ARBA00023002"/>
    </source>
</evidence>
<dbReference type="InterPro" id="IPR006076">
    <property type="entry name" value="FAD-dep_OxRdtase"/>
</dbReference>
<organism evidence="3 4">
    <name type="scientific">Aureimonas fodinaquatilis</name>
    <dbReference type="NCBI Taxonomy" id="2565783"/>
    <lineage>
        <taxon>Bacteria</taxon>
        <taxon>Pseudomonadati</taxon>
        <taxon>Pseudomonadota</taxon>
        <taxon>Alphaproteobacteria</taxon>
        <taxon>Hyphomicrobiales</taxon>
        <taxon>Aurantimonadaceae</taxon>
        <taxon>Aureimonas</taxon>
    </lineage>
</organism>
<reference evidence="3 4" key="1">
    <citation type="submission" date="2019-08" db="EMBL/GenBank/DDBJ databases">
        <title>Aureimonas fodiniaquatilis sp. nov., isolated from a coal mine wastewater.</title>
        <authorList>
            <person name="Kim W."/>
        </authorList>
    </citation>
    <scope>NUCLEOTIDE SEQUENCE [LARGE SCALE GENOMIC DNA]</scope>
    <source>
        <strain evidence="3 4">CAU 1482</strain>
    </source>
</reference>